<dbReference type="EMBL" id="JAIWYE010000038">
    <property type="protein sequence ID" value="MCA4706434.1"/>
    <property type="molecule type" value="Genomic_DNA"/>
</dbReference>
<dbReference type="PANTHER" id="PTHR23416">
    <property type="entry name" value="SIALIC ACID SYNTHASE-RELATED"/>
    <property type="match status" value="1"/>
</dbReference>
<keyword evidence="3" id="KW-1133">Transmembrane helix</keyword>
<evidence type="ECO:0000256" key="1">
    <source>
        <dbReference type="ARBA" id="ARBA00007274"/>
    </source>
</evidence>
<sequence length="203" mass="22835">MQITIQIFFLQIGLGLMLNNMFFNSVLLQVKFLIVAFLNFTYSLVPGSYLSRFYLLLFLIKVAKGSMIHRGVRFFHVGKIYIGRNSVVNFGCYLDNRRGIYIGDNVGIAHNTRIYTLGHDIEDPYFKTKGAPVCIRDNAFIFSNSLIMPGVTIGEGAVVLAGSVVTKDVDPYTVVGGNPAKIVRSRANHDIRYTQKYNYLFAL</sequence>
<accession>A0AAW4T365</accession>
<dbReference type="PANTHER" id="PTHR23416:SF23">
    <property type="entry name" value="ACETYLTRANSFERASE C18B11.09C-RELATED"/>
    <property type="match status" value="1"/>
</dbReference>
<dbReference type="InterPro" id="IPR011004">
    <property type="entry name" value="Trimer_LpxA-like_sf"/>
</dbReference>
<dbReference type="Gene3D" id="2.160.10.10">
    <property type="entry name" value="Hexapeptide repeat proteins"/>
    <property type="match status" value="1"/>
</dbReference>
<dbReference type="AlphaFoldDB" id="A0AAW4T365"/>
<dbReference type="Pfam" id="PF00132">
    <property type="entry name" value="Hexapep"/>
    <property type="match status" value="1"/>
</dbReference>
<organism evidence="4 5">
    <name type="scientific">Bacteroides xylanisolvens</name>
    <dbReference type="NCBI Taxonomy" id="371601"/>
    <lineage>
        <taxon>Bacteria</taxon>
        <taxon>Pseudomonadati</taxon>
        <taxon>Bacteroidota</taxon>
        <taxon>Bacteroidia</taxon>
        <taxon>Bacteroidales</taxon>
        <taxon>Bacteroidaceae</taxon>
        <taxon>Bacteroides</taxon>
    </lineage>
</organism>
<keyword evidence="3" id="KW-0472">Membrane</keyword>
<feature type="transmembrane region" description="Helical" evidence="3">
    <location>
        <begin position="33"/>
        <end position="60"/>
    </location>
</feature>
<evidence type="ECO:0000256" key="2">
    <source>
        <dbReference type="ARBA" id="ARBA00022679"/>
    </source>
</evidence>
<evidence type="ECO:0000256" key="3">
    <source>
        <dbReference type="SAM" id="Phobius"/>
    </source>
</evidence>
<comment type="caution">
    <text evidence="4">The sequence shown here is derived from an EMBL/GenBank/DDBJ whole genome shotgun (WGS) entry which is preliminary data.</text>
</comment>
<comment type="similarity">
    <text evidence="1">Belongs to the transferase hexapeptide repeat family.</text>
</comment>
<proteinExistence type="inferred from homology"/>
<feature type="transmembrane region" description="Helical" evidence="3">
    <location>
        <begin position="7"/>
        <end position="27"/>
    </location>
</feature>
<reference evidence="4" key="1">
    <citation type="submission" date="2023-08" db="EMBL/GenBank/DDBJ databases">
        <title>Mucin Metabolism Genes Underlie the Key Renovations of Bacteroides xylanisolvens Genomes in Captive Great Apes.</title>
        <authorList>
            <person name="Nishida A.H."/>
        </authorList>
    </citation>
    <scope>NUCLEOTIDE SEQUENCE</scope>
    <source>
        <strain evidence="4">P13.H9</strain>
    </source>
</reference>
<keyword evidence="3" id="KW-0812">Transmembrane</keyword>
<keyword evidence="4" id="KW-0012">Acyltransferase</keyword>
<dbReference type="GO" id="GO:0005829">
    <property type="term" value="C:cytosol"/>
    <property type="evidence" value="ECO:0007669"/>
    <property type="project" value="TreeGrafter"/>
</dbReference>
<dbReference type="CDD" id="cd04647">
    <property type="entry name" value="LbH_MAT_like"/>
    <property type="match status" value="1"/>
</dbReference>
<evidence type="ECO:0000313" key="5">
    <source>
        <dbReference type="Proteomes" id="UP001198461"/>
    </source>
</evidence>
<dbReference type="SUPFAM" id="SSF51161">
    <property type="entry name" value="Trimeric LpxA-like enzymes"/>
    <property type="match status" value="1"/>
</dbReference>
<dbReference type="RefSeq" id="WP_225451275.1">
    <property type="nucleotide sequence ID" value="NZ_JAIWXB010000040.1"/>
</dbReference>
<evidence type="ECO:0000313" key="4">
    <source>
        <dbReference type="EMBL" id="MCA4706434.1"/>
    </source>
</evidence>
<keyword evidence="2" id="KW-0808">Transferase</keyword>
<dbReference type="InterPro" id="IPR051159">
    <property type="entry name" value="Hexapeptide_acetyltransf"/>
</dbReference>
<name>A0AAW4T365_9BACE</name>
<dbReference type="InterPro" id="IPR001451">
    <property type="entry name" value="Hexapep"/>
</dbReference>
<dbReference type="GO" id="GO:0008374">
    <property type="term" value="F:O-acyltransferase activity"/>
    <property type="evidence" value="ECO:0007669"/>
    <property type="project" value="TreeGrafter"/>
</dbReference>
<dbReference type="Proteomes" id="UP001198461">
    <property type="component" value="Unassembled WGS sequence"/>
</dbReference>
<gene>
    <name evidence="4" type="ORF">LD004_22805</name>
</gene>
<protein>
    <submittedName>
        <fullName evidence="4">Acyltransferase</fullName>
    </submittedName>
</protein>